<dbReference type="SUPFAM" id="SSF53756">
    <property type="entry name" value="UDP-Glycosyltransferase/glycogen phosphorylase"/>
    <property type="match status" value="1"/>
</dbReference>
<sequence>MSNSRELHVAILASPGIGHLNPVLRLGRRLTTLVNNIKVTILVVSSTMSPPTSTLLQSLGVEKEAEIEIIGLPPVDISHLITPTTQVVTQICMINREALPAVKSTIAAMNNRPDALIVDLFGTEAIPIAKEFNIPKYVFITTNAWNTTLWVYVQVLDKQVQGQYLDQEEPFEIPGCKPVRPEIVVDPMWDREDQRYFEYLRVGMELSLSDGVMINTWEELEPVSIRALRQNEVLHGILKVPVYPIGPLSRPAEPSGLKDEEVRKWLDKQQADSVLYVSFGSGGTLSAEQIIELAWGLELSNQKFIWVVRPPIDGSFDGAFFSVGETGSSNDGPRFLPPGYTSRVQERGLLLPIWGQQVEILNHKSVGGFMSHCGWNSTLETIAAGVPIIGWPLYAEQALNATMLSQELGVAICPDVLPGRTIVLRQEIAIMVRRVMGEKDGKIMREKIRMLQESGKNALSEGASSYNSMIEVVRDIELRLSES</sequence>
<protein>
    <recommendedName>
        <fullName evidence="5">Glycosyltransferase</fullName>
        <ecNumber evidence="5">2.4.1.-</ecNumber>
    </recommendedName>
</protein>
<evidence type="ECO:0000256" key="5">
    <source>
        <dbReference type="RuleBase" id="RU362057"/>
    </source>
</evidence>
<dbReference type="CDD" id="cd03784">
    <property type="entry name" value="GT1_Gtf-like"/>
    <property type="match status" value="1"/>
</dbReference>
<dbReference type="FunFam" id="3.40.50.2000:FF:000056">
    <property type="entry name" value="Glycosyltransferase"/>
    <property type="match status" value="1"/>
</dbReference>
<proteinExistence type="inferred from homology"/>
<evidence type="ECO:0000313" key="7">
    <source>
        <dbReference type="Proteomes" id="UP001454036"/>
    </source>
</evidence>
<evidence type="ECO:0000256" key="3">
    <source>
        <dbReference type="ARBA" id="ARBA00022679"/>
    </source>
</evidence>
<dbReference type="GO" id="GO:0008194">
    <property type="term" value="F:UDP-glycosyltransferase activity"/>
    <property type="evidence" value="ECO:0007669"/>
    <property type="project" value="InterPro"/>
</dbReference>
<reference evidence="6 7" key="1">
    <citation type="submission" date="2024-01" db="EMBL/GenBank/DDBJ databases">
        <title>The complete chloroplast genome sequence of Lithospermum erythrorhizon: insights into the phylogenetic relationship among Boraginaceae species and the maternal lineages of purple gromwells.</title>
        <authorList>
            <person name="Okada T."/>
            <person name="Watanabe K."/>
        </authorList>
    </citation>
    <scope>NUCLEOTIDE SEQUENCE [LARGE SCALE GENOMIC DNA]</scope>
</reference>
<comment type="similarity">
    <text evidence="1 4">Belongs to the UDP-glycosyltransferase family.</text>
</comment>
<keyword evidence="2 4" id="KW-0328">Glycosyltransferase</keyword>
<keyword evidence="7" id="KW-1185">Reference proteome</keyword>
<evidence type="ECO:0000256" key="4">
    <source>
        <dbReference type="RuleBase" id="RU003718"/>
    </source>
</evidence>
<evidence type="ECO:0000256" key="2">
    <source>
        <dbReference type="ARBA" id="ARBA00022676"/>
    </source>
</evidence>
<dbReference type="AlphaFoldDB" id="A0AAV3RMA1"/>
<organism evidence="6 7">
    <name type="scientific">Lithospermum erythrorhizon</name>
    <name type="common">Purple gromwell</name>
    <name type="synonym">Lithospermum officinale var. erythrorhizon</name>
    <dbReference type="NCBI Taxonomy" id="34254"/>
    <lineage>
        <taxon>Eukaryota</taxon>
        <taxon>Viridiplantae</taxon>
        <taxon>Streptophyta</taxon>
        <taxon>Embryophyta</taxon>
        <taxon>Tracheophyta</taxon>
        <taxon>Spermatophyta</taxon>
        <taxon>Magnoliopsida</taxon>
        <taxon>eudicotyledons</taxon>
        <taxon>Gunneridae</taxon>
        <taxon>Pentapetalae</taxon>
        <taxon>asterids</taxon>
        <taxon>lamiids</taxon>
        <taxon>Boraginales</taxon>
        <taxon>Boraginaceae</taxon>
        <taxon>Boraginoideae</taxon>
        <taxon>Lithospermeae</taxon>
        <taxon>Lithospermum</taxon>
    </lineage>
</organism>
<gene>
    <name evidence="6" type="ORF">LIER_30222</name>
</gene>
<name>A0AAV3RMA1_LITER</name>
<evidence type="ECO:0000313" key="6">
    <source>
        <dbReference type="EMBL" id="GAA0181266.1"/>
    </source>
</evidence>
<comment type="caution">
    <text evidence="6">The sequence shown here is derived from an EMBL/GenBank/DDBJ whole genome shotgun (WGS) entry which is preliminary data.</text>
</comment>
<dbReference type="InterPro" id="IPR002213">
    <property type="entry name" value="UDP_glucos_trans"/>
</dbReference>
<evidence type="ECO:0000256" key="1">
    <source>
        <dbReference type="ARBA" id="ARBA00009995"/>
    </source>
</evidence>
<accession>A0AAV3RMA1</accession>
<dbReference type="InterPro" id="IPR035595">
    <property type="entry name" value="UDP_glycos_trans_CS"/>
</dbReference>
<dbReference type="EC" id="2.4.1.-" evidence="5"/>
<dbReference type="PANTHER" id="PTHR48046">
    <property type="entry name" value="UDP-GLYCOSYLTRANSFERASE 72E1"/>
    <property type="match status" value="1"/>
</dbReference>
<dbReference type="Proteomes" id="UP001454036">
    <property type="component" value="Unassembled WGS sequence"/>
</dbReference>
<dbReference type="PROSITE" id="PS00375">
    <property type="entry name" value="UDPGT"/>
    <property type="match status" value="1"/>
</dbReference>
<keyword evidence="3 4" id="KW-0808">Transferase</keyword>
<dbReference type="Gene3D" id="3.40.50.2000">
    <property type="entry name" value="Glycogen Phosphorylase B"/>
    <property type="match status" value="2"/>
</dbReference>
<dbReference type="PANTHER" id="PTHR48046:SF1">
    <property type="entry name" value="GLYCOSYLTRANSFERASE-RELATED"/>
    <property type="match status" value="1"/>
</dbReference>
<dbReference type="EMBL" id="BAABME010010712">
    <property type="protein sequence ID" value="GAA0181266.1"/>
    <property type="molecule type" value="Genomic_DNA"/>
</dbReference>
<dbReference type="Pfam" id="PF00201">
    <property type="entry name" value="UDPGT"/>
    <property type="match status" value="1"/>
</dbReference>